<name>A0A7M7JZE3_VARDE</name>
<dbReference type="EnsemblMetazoa" id="XM_022802948">
    <property type="protein sequence ID" value="XP_022658683"/>
    <property type="gene ID" value="LOC111249291"/>
</dbReference>
<keyword evidence="4 10" id="KW-0808">Transferase</keyword>
<keyword evidence="6" id="KW-0809">Transit peptide</keyword>
<dbReference type="GO" id="GO:0005759">
    <property type="term" value="C:mitochondrial matrix"/>
    <property type="evidence" value="ECO:0007669"/>
    <property type="project" value="UniProtKB-SubCell"/>
</dbReference>
<dbReference type="SUPFAM" id="SSF47005">
    <property type="entry name" value="Peripheral subunit-binding domain of 2-oxo acid dehydrogenase complex"/>
    <property type="match status" value="1"/>
</dbReference>
<dbReference type="RefSeq" id="XP_022658683.1">
    <property type="nucleotide sequence ID" value="XM_022802948.1"/>
</dbReference>
<dbReference type="Gene3D" id="4.10.320.10">
    <property type="entry name" value="E3-binding domain"/>
    <property type="match status" value="1"/>
</dbReference>
<evidence type="ECO:0000256" key="2">
    <source>
        <dbReference type="ARBA" id="ARBA00004305"/>
    </source>
</evidence>
<feature type="domain" description="Lipoyl-binding" evidence="12">
    <location>
        <begin position="85"/>
        <end position="160"/>
    </location>
</feature>
<dbReference type="RefSeq" id="XP_022658677.1">
    <property type="nucleotide sequence ID" value="XM_022802942.1"/>
</dbReference>
<dbReference type="EnsemblMetazoa" id="XM_022802947">
    <property type="protein sequence ID" value="XP_022658682"/>
    <property type="gene ID" value="LOC111249291"/>
</dbReference>
<dbReference type="Gene3D" id="2.40.50.100">
    <property type="match status" value="1"/>
</dbReference>
<dbReference type="SUPFAM" id="SSF51230">
    <property type="entry name" value="Single hybrid motif"/>
    <property type="match status" value="1"/>
</dbReference>
<dbReference type="FunCoup" id="A0A7M7JZE3">
    <property type="interactions" value="1723"/>
</dbReference>
<evidence type="ECO:0000256" key="8">
    <source>
        <dbReference type="ARBA" id="ARBA00023315"/>
    </source>
</evidence>
<dbReference type="Gene3D" id="3.30.559.10">
    <property type="entry name" value="Chloramphenicol acetyltransferase-like domain"/>
    <property type="match status" value="1"/>
</dbReference>
<dbReference type="InterPro" id="IPR011053">
    <property type="entry name" value="Single_hybrid_motif"/>
</dbReference>
<dbReference type="FunFam" id="4.10.320.10:FF:000002">
    <property type="entry name" value="Dihydrolipoamide acetyltransferase component of pyruvate dehydrogenase complex"/>
    <property type="match status" value="1"/>
</dbReference>
<dbReference type="FunFam" id="2.40.50.100:FF:000013">
    <property type="entry name" value="Dihydrolipoamide acetyltransferase component of pyruvate dehydrogenase complex"/>
    <property type="match status" value="1"/>
</dbReference>
<feature type="region of interest" description="Disordered" evidence="11">
    <location>
        <begin position="172"/>
        <end position="201"/>
    </location>
</feature>
<dbReference type="RefSeq" id="XP_022658679.1">
    <property type="nucleotide sequence ID" value="XM_022802944.1"/>
</dbReference>
<dbReference type="Pfam" id="PF00198">
    <property type="entry name" value="2-oxoacid_dh"/>
    <property type="match status" value="1"/>
</dbReference>
<comment type="similarity">
    <text evidence="3 10">Belongs to the 2-oxoacid dehydrogenase family.</text>
</comment>
<organism evidence="14 15">
    <name type="scientific">Varroa destructor</name>
    <name type="common">Honeybee mite</name>
    <dbReference type="NCBI Taxonomy" id="109461"/>
    <lineage>
        <taxon>Eukaryota</taxon>
        <taxon>Metazoa</taxon>
        <taxon>Ecdysozoa</taxon>
        <taxon>Arthropoda</taxon>
        <taxon>Chelicerata</taxon>
        <taxon>Arachnida</taxon>
        <taxon>Acari</taxon>
        <taxon>Parasitiformes</taxon>
        <taxon>Mesostigmata</taxon>
        <taxon>Gamasina</taxon>
        <taxon>Dermanyssoidea</taxon>
        <taxon>Varroidae</taxon>
        <taxon>Varroa</taxon>
    </lineage>
</organism>
<dbReference type="GO" id="GO:0016407">
    <property type="term" value="F:acetyltransferase activity"/>
    <property type="evidence" value="ECO:0007669"/>
    <property type="project" value="TreeGrafter"/>
</dbReference>
<dbReference type="Pfam" id="PF02817">
    <property type="entry name" value="E3_binding"/>
    <property type="match status" value="1"/>
</dbReference>
<dbReference type="AlphaFoldDB" id="A0A7M7JZE3"/>
<comment type="subcellular location">
    <subcellularLocation>
        <location evidence="2">Mitochondrion matrix</location>
    </subcellularLocation>
</comment>
<evidence type="ECO:0000256" key="9">
    <source>
        <dbReference type="ARBA" id="ARBA00051775"/>
    </source>
</evidence>
<dbReference type="OMA" id="MPFCIKA"/>
<protein>
    <recommendedName>
        <fullName evidence="10">Dihydrolipoamide acetyltransferase component of pyruvate dehydrogenase complex</fullName>
        <ecNumber evidence="10">2.3.1.-</ecNumber>
    </recommendedName>
</protein>
<evidence type="ECO:0000259" key="13">
    <source>
        <dbReference type="PROSITE" id="PS51826"/>
    </source>
</evidence>
<evidence type="ECO:0000256" key="11">
    <source>
        <dbReference type="SAM" id="MobiDB-lite"/>
    </source>
</evidence>
<dbReference type="GO" id="GO:0005829">
    <property type="term" value="C:cytosol"/>
    <property type="evidence" value="ECO:0007669"/>
    <property type="project" value="UniProtKB-ARBA"/>
</dbReference>
<accession>A0A7M7JZE3</accession>
<dbReference type="InterPro" id="IPR003016">
    <property type="entry name" value="2-oxoA_DH_lipoyl-BS"/>
</dbReference>
<evidence type="ECO:0000256" key="5">
    <source>
        <dbReference type="ARBA" id="ARBA00022823"/>
    </source>
</evidence>
<dbReference type="EnsemblMetazoa" id="XM_022802942">
    <property type="protein sequence ID" value="XP_022658677"/>
    <property type="gene ID" value="LOC111249291"/>
</dbReference>
<evidence type="ECO:0000259" key="12">
    <source>
        <dbReference type="PROSITE" id="PS50968"/>
    </source>
</evidence>
<dbReference type="InParanoid" id="A0A7M7JZE3"/>
<dbReference type="FunFam" id="3.30.559.10:FF:000027">
    <property type="entry name" value="Dihydrolipoamide acetyltransferase component of pyruvate dehydrogenase complex"/>
    <property type="match status" value="1"/>
</dbReference>
<dbReference type="Proteomes" id="UP000594260">
    <property type="component" value="Unplaced"/>
</dbReference>
<dbReference type="RefSeq" id="XP_022658681.1">
    <property type="nucleotide sequence ID" value="XM_022802946.1"/>
</dbReference>
<evidence type="ECO:0000256" key="3">
    <source>
        <dbReference type="ARBA" id="ARBA00007317"/>
    </source>
</evidence>
<dbReference type="PANTHER" id="PTHR43178:SF5">
    <property type="entry name" value="LIPOAMIDE ACYLTRANSFERASE COMPONENT OF BRANCHED-CHAIN ALPHA-KETO ACID DEHYDROGENASE COMPLEX, MITOCHONDRIAL"/>
    <property type="match status" value="1"/>
</dbReference>
<dbReference type="InterPro" id="IPR001078">
    <property type="entry name" value="2-oxoacid_DH_actylTfrase"/>
</dbReference>
<dbReference type="KEGG" id="vde:111249291"/>
<dbReference type="SUPFAM" id="SSF52777">
    <property type="entry name" value="CoA-dependent acyltransferases"/>
    <property type="match status" value="1"/>
</dbReference>
<dbReference type="OrthoDB" id="202158at2759"/>
<dbReference type="EnsemblMetazoa" id="XM_022802950">
    <property type="protein sequence ID" value="XP_022658685"/>
    <property type="gene ID" value="LOC111249291"/>
</dbReference>
<reference evidence="14" key="1">
    <citation type="submission" date="2021-01" db="UniProtKB">
        <authorList>
            <consortium name="EnsemblMetazoa"/>
        </authorList>
    </citation>
    <scope>IDENTIFICATION</scope>
</reference>
<keyword evidence="15" id="KW-1185">Reference proteome</keyword>
<dbReference type="PANTHER" id="PTHR43178">
    <property type="entry name" value="DIHYDROLIPOAMIDE ACETYLTRANSFERASE COMPONENT OF PYRUVATE DEHYDROGENASE COMPLEX"/>
    <property type="match status" value="1"/>
</dbReference>
<keyword evidence="8 10" id="KW-0012">Acyltransferase</keyword>
<keyword evidence="5 10" id="KW-0450">Lipoyl</keyword>
<dbReference type="PROSITE" id="PS00189">
    <property type="entry name" value="LIPOYL"/>
    <property type="match status" value="1"/>
</dbReference>
<dbReference type="GO" id="GO:0031405">
    <property type="term" value="F:lipoic acid binding"/>
    <property type="evidence" value="ECO:0007669"/>
    <property type="project" value="TreeGrafter"/>
</dbReference>
<dbReference type="Pfam" id="PF00364">
    <property type="entry name" value="Biotin_lipoyl"/>
    <property type="match status" value="1"/>
</dbReference>
<evidence type="ECO:0000313" key="15">
    <source>
        <dbReference type="Proteomes" id="UP000594260"/>
    </source>
</evidence>
<dbReference type="CDD" id="cd06849">
    <property type="entry name" value="lipoyl_domain"/>
    <property type="match status" value="1"/>
</dbReference>
<dbReference type="GO" id="GO:0043754">
    <property type="term" value="F:dihydrolipoamide branched chain acyltransferase activity"/>
    <property type="evidence" value="ECO:0007669"/>
    <property type="project" value="UniProtKB-EC"/>
</dbReference>
<evidence type="ECO:0000256" key="10">
    <source>
        <dbReference type="RuleBase" id="RU003423"/>
    </source>
</evidence>
<dbReference type="EnsemblMetazoa" id="XM_022802944">
    <property type="protein sequence ID" value="XP_022658679"/>
    <property type="gene ID" value="LOC111249291"/>
</dbReference>
<dbReference type="EC" id="2.3.1.-" evidence="10"/>
<dbReference type="RefSeq" id="XP_022658685.1">
    <property type="nucleotide sequence ID" value="XM_022802950.1"/>
</dbReference>
<comment type="catalytic activity">
    <reaction evidence="9">
        <text>N(6)-[(R)-dihydrolipoyl]-L-lysyl-[protein] + 2-methylpropanoyl-CoA = N(6)-[(R)-S(8)-2-methylpropanoyldihydrolipoyl]-L-lysyl-[protein] + CoA</text>
        <dbReference type="Rhea" id="RHEA:18865"/>
        <dbReference type="Rhea" id="RHEA-COMP:10475"/>
        <dbReference type="Rhea" id="RHEA-COMP:10497"/>
        <dbReference type="ChEBI" id="CHEBI:57287"/>
        <dbReference type="ChEBI" id="CHEBI:57338"/>
        <dbReference type="ChEBI" id="CHEBI:83100"/>
        <dbReference type="ChEBI" id="CHEBI:83142"/>
        <dbReference type="EC" id="2.3.1.168"/>
    </reaction>
    <physiologicalReaction direction="left-to-right" evidence="9">
        <dbReference type="Rhea" id="RHEA:18866"/>
    </physiologicalReaction>
</comment>
<dbReference type="PROSITE" id="PS51826">
    <property type="entry name" value="PSBD"/>
    <property type="match status" value="1"/>
</dbReference>
<dbReference type="InterPro" id="IPR050743">
    <property type="entry name" value="2-oxoacid_DH_E2_comp"/>
</dbReference>
<evidence type="ECO:0000313" key="14">
    <source>
        <dbReference type="EnsemblMetazoa" id="XP_022658685"/>
    </source>
</evidence>
<sequence length="514" mass="56119">MVQYPAQLRNASRRMIQCVIARQMYNTRPLNRSQGPILAQSIASSQLLIRGNLITYVNIHDRRIAGCLHTAVSLQQQSSRGDSPVVPFILSDIGEGISEVTIKEWFVKVGDRVRQFDPICEVQSDKASVTITSRYDGVVVKLHHQVEALAAVGKPLIDIQLDESDKSFAGGVGNNGVAMTTSDPRAFSSPPGPSEDSKKGQVLATPAVRRMAAEMQVPLTEVTGTGKGNRVLKDDIFAYLDRQQRVHVSGPSTARVISTSATAAPIDLTDTSQVLPLKRQLEAKTAPISGYTRTMIKTMTTSLQIPHFGYKDEINLTTLVSLRKEMAEEAKQYGVKLSYVPFFVKAASLALYQYPILNSSLSESKDQIIYKAEHNIGLAVDTSIGLIVPNIKNCQNKSILEIGAELSRLQSAANAGQVSADDLSGGTFALSNIGSIGGTYTFPVILPPNVCIGALGRIRKVPRYLEDDTIVPAHVLEISWSADHRIIDGATIARFSNVYKRYLEKPHLLLMHLQ</sequence>
<dbReference type="CTD" id="32441"/>
<evidence type="ECO:0000256" key="7">
    <source>
        <dbReference type="ARBA" id="ARBA00023128"/>
    </source>
</evidence>
<dbReference type="RefSeq" id="XP_022658686.1">
    <property type="nucleotide sequence ID" value="XM_022802951.1"/>
</dbReference>
<dbReference type="EnsemblMetazoa" id="XM_022802946">
    <property type="protein sequence ID" value="XP_022658681"/>
    <property type="gene ID" value="LOC111249291"/>
</dbReference>
<comment type="cofactor">
    <cofactor evidence="1 10">
        <name>(R)-lipoate</name>
        <dbReference type="ChEBI" id="CHEBI:83088"/>
    </cofactor>
</comment>
<dbReference type="EnsemblMetazoa" id="XM_022802945">
    <property type="protein sequence ID" value="XP_022658680"/>
    <property type="gene ID" value="LOC111249291"/>
</dbReference>
<dbReference type="RefSeq" id="XP_022658682.1">
    <property type="nucleotide sequence ID" value="XM_022802947.1"/>
</dbReference>
<dbReference type="InterPro" id="IPR004167">
    <property type="entry name" value="PSBD"/>
</dbReference>
<dbReference type="PROSITE" id="PS50968">
    <property type="entry name" value="BIOTINYL_LIPOYL"/>
    <property type="match status" value="1"/>
</dbReference>
<dbReference type="InterPro" id="IPR036625">
    <property type="entry name" value="E3-bd_dom_sf"/>
</dbReference>
<keyword evidence="7" id="KW-0496">Mitochondrion</keyword>
<dbReference type="InterPro" id="IPR023213">
    <property type="entry name" value="CAT-like_dom_sf"/>
</dbReference>
<proteinExistence type="inferred from homology"/>
<evidence type="ECO:0000256" key="1">
    <source>
        <dbReference type="ARBA" id="ARBA00001938"/>
    </source>
</evidence>
<dbReference type="RefSeq" id="XP_022658680.1">
    <property type="nucleotide sequence ID" value="XM_022802945.1"/>
</dbReference>
<evidence type="ECO:0000256" key="4">
    <source>
        <dbReference type="ARBA" id="ARBA00022679"/>
    </source>
</evidence>
<dbReference type="EnsemblMetazoa" id="XM_022802951">
    <property type="protein sequence ID" value="XP_022658686"/>
    <property type="gene ID" value="LOC111249291"/>
</dbReference>
<feature type="domain" description="Peripheral subunit-binding (PSBD)" evidence="13">
    <location>
        <begin position="203"/>
        <end position="240"/>
    </location>
</feature>
<evidence type="ECO:0000256" key="6">
    <source>
        <dbReference type="ARBA" id="ARBA00022946"/>
    </source>
</evidence>
<dbReference type="InterPro" id="IPR000089">
    <property type="entry name" value="Biotin_lipoyl"/>
</dbReference>
<dbReference type="GeneID" id="111249291"/>